<dbReference type="EMBL" id="CAJPIN010043247">
    <property type="protein sequence ID" value="CAG2065455.1"/>
    <property type="molecule type" value="Genomic_DNA"/>
</dbReference>
<comment type="caution">
    <text evidence="1">The sequence shown here is derived from an EMBL/GenBank/DDBJ whole genome shotgun (WGS) entry which is preliminary data.</text>
</comment>
<gene>
    <name evidence="1" type="ORF">TPAB3V08_LOCUS12399</name>
</gene>
<evidence type="ECO:0000313" key="1">
    <source>
        <dbReference type="EMBL" id="CAG2065455.1"/>
    </source>
</evidence>
<sequence>MIAWTRELKLRTLALHAKYLPLSHPGLSRFQSHLSLVVVLTNQSIGHSELSTITAHPDLEQWLLCLQVLSVHKEYNLNRQYTQHHSAKYQEFVGQVRATIEADFKRKSRQETGINF</sequence>
<accession>A0ABN7PH80</accession>
<keyword evidence="2" id="KW-1185">Reference proteome</keyword>
<proteinExistence type="predicted"/>
<name>A0ABN7PH80_TIMPD</name>
<evidence type="ECO:0000313" key="2">
    <source>
        <dbReference type="Proteomes" id="UP001153148"/>
    </source>
</evidence>
<dbReference type="Proteomes" id="UP001153148">
    <property type="component" value="Unassembled WGS sequence"/>
</dbReference>
<organism evidence="1 2">
    <name type="scientific">Timema podura</name>
    <name type="common">Walking stick</name>
    <dbReference type="NCBI Taxonomy" id="61482"/>
    <lineage>
        <taxon>Eukaryota</taxon>
        <taxon>Metazoa</taxon>
        <taxon>Ecdysozoa</taxon>
        <taxon>Arthropoda</taxon>
        <taxon>Hexapoda</taxon>
        <taxon>Insecta</taxon>
        <taxon>Pterygota</taxon>
        <taxon>Neoptera</taxon>
        <taxon>Polyneoptera</taxon>
        <taxon>Phasmatodea</taxon>
        <taxon>Timematodea</taxon>
        <taxon>Timematoidea</taxon>
        <taxon>Timematidae</taxon>
        <taxon>Timema</taxon>
    </lineage>
</organism>
<reference evidence="1" key="1">
    <citation type="submission" date="2021-03" db="EMBL/GenBank/DDBJ databases">
        <authorList>
            <person name="Tran Van P."/>
        </authorList>
    </citation>
    <scope>NUCLEOTIDE SEQUENCE</scope>
</reference>
<protein>
    <submittedName>
        <fullName evidence="1">Uncharacterized protein</fullName>
    </submittedName>
</protein>